<protein>
    <submittedName>
        <fullName evidence="1">F-box associated ubiquitination effector family protein</fullName>
    </submittedName>
</protein>
<name>A0A1R3IEW5_9ROSI</name>
<gene>
    <name evidence="1" type="ORF">COLO4_23745</name>
</gene>
<dbReference type="SUPFAM" id="SSF50965">
    <property type="entry name" value="Galactose oxidase, central domain"/>
    <property type="match status" value="1"/>
</dbReference>
<dbReference type="Proteomes" id="UP000187203">
    <property type="component" value="Unassembled WGS sequence"/>
</dbReference>
<dbReference type="InterPro" id="IPR011043">
    <property type="entry name" value="Gal_Oxase/kelch_b-propeller"/>
</dbReference>
<dbReference type="EMBL" id="AWUE01018340">
    <property type="protein sequence ID" value="OMO81129.1"/>
    <property type="molecule type" value="Genomic_DNA"/>
</dbReference>
<organism evidence="1 2">
    <name type="scientific">Corchorus olitorius</name>
    <dbReference type="NCBI Taxonomy" id="93759"/>
    <lineage>
        <taxon>Eukaryota</taxon>
        <taxon>Viridiplantae</taxon>
        <taxon>Streptophyta</taxon>
        <taxon>Embryophyta</taxon>
        <taxon>Tracheophyta</taxon>
        <taxon>Spermatophyta</taxon>
        <taxon>Magnoliopsida</taxon>
        <taxon>eudicotyledons</taxon>
        <taxon>Gunneridae</taxon>
        <taxon>Pentapetalae</taxon>
        <taxon>rosids</taxon>
        <taxon>malvids</taxon>
        <taxon>Malvales</taxon>
        <taxon>Malvaceae</taxon>
        <taxon>Grewioideae</taxon>
        <taxon>Apeibeae</taxon>
        <taxon>Corchorus</taxon>
    </lineage>
</organism>
<comment type="caution">
    <text evidence="1">The sequence shown here is derived from an EMBL/GenBank/DDBJ whole genome shotgun (WGS) entry which is preliminary data.</text>
</comment>
<dbReference type="AlphaFoldDB" id="A0A1R3IEW5"/>
<dbReference type="OrthoDB" id="1867629at2759"/>
<evidence type="ECO:0000313" key="1">
    <source>
        <dbReference type="EMBL" id="OMO81129.1"/>
    </source>
</evidence>
<keyword evidence="2" id="KW-1185">Reference proteome</keyword>
<sequence>MKASATNWKLPVNAPMIKRLKSLATRPKLPEWMSSDSWRVQRIDPSGKRLRKLLKFHMDTEVFQLIDSPIPRSTYGKLMPLLDGRIAFWNYKAGIASNQRGIWVLNDEGNYWTKLTINIDLPVGIPWMYGFWMHAMVFAKRKSGSDEDQVKLYDVEIRKFINDLEIDPDCFCTYYYAYEESLLSLGSCKYIDS</sequence>
<evidence type="ECO:0000313" key="2">
    <source>
        <dbReference type="Proteomes" id="UP000187203"/>
    </source>
</evidence>
<accession>A0A1R3IEW5</accession>
<reference evidence="2" key="1">
    <citation type="submission" date="2013-09" db="EMBL/GenBank/DDBJ databases">
        <title>Corchorus olitorius genome sequencing.</title>
        <authorList>
            <person name="Alam M."/>
            <person name="Haque M.S."/>
            <person name="Islam M.S."/>
            <person name="Emdad E.M."/>
            <person name="Islam M.M."/>
            <person name="Ahmed B."/>
            <person name="Halim A."/>
            <person name="Hossen Q.M.M."/>
            <person name="Hossain M.Z."/>
            <person name="Ahmed R."/>
            <person name="Khan M.M."/>
            <person name="Islam R."/>
            <person name="Rashid M.M."/>
            <person name="Khan S.A."/>
            <person name="Rahman M.S."/>
            <person name="Alam M."/>
            <person name="Yahiya A.S."/>
            <person name="Khan M.S."/>
            <person name="Azam M.S."/>
            <person name="Haque T."/>
            <person name="Lashkar M.Z.H."/>
            <person name="Akhand A.I."/>
            <person name="Morshed G."/>
            <person name="Roy S."/>
            <person name="Uddin K.S."/>
            <person name="Rabeya T."/>
            <person name="Hossain A.S."/>
            <person name="Chowdhury A."/>
            <person name="Snigdha A.R."/>
            <person name="Mortoza M.S."/>
            <person name="Matin S.A."/>
            <person name="Hoque S.M.E."/>
            <person name="Islam M.K."/>
            <person name="Roy D.K."/>
            <person name="Haider R."/>
            <person name="Moosa M.M."/>
            <person name="Elias S.M."/>
            <person name="Hasan A.M."/>
            <person name="Jahan S."/>
            <person name="Shafiuddin M."/>
            <person name="Mahmood N."/>
            <person name="Shommy N.S."/>
        </authorList>
    </citation>
    <scope>NUCLEOTIDE SEQUENCE [LARGE SCALE GENOMIC DNA]</scope>
    <source>
        <strain evidence="2">cv. O-4</strain>
    </source>
</reference>
<proteinExistence type="predicted"/>